<proteinExistence type="predicted"/>
<organism evidence="1 2">
    <name type="scientific">Antarcticimicrobium luteum</name>
    <dbReference type="NCBI Taxonomy" id="2547397"/>
    <lineage>
        <taxon>Bacteria</taxon>
        <taxon>Pseudomonadati</taxon>
        <taxon>Pseudomonadota</taxon>
        <taxon>Alphaproteobacteria</taxon>
        <taxon>Rhodobacterales</taxon>
        <taxon>Paracoccaceae</taxon>
        <taxon>Antarcticimicrobium</taxon>
    </lineage>
</organism>
<keyword evidence="2" id="KW-1185">Reference proteome</keyword>
<dbReference type="Pfam" id="PF07372">
    <property type="entry name" value="DUF1491"/>
    <property type="match status" value="1"/>
</dbReference>
<dbReference type="Proteomes" id="UP000295301">
    <property type="component" value="Unassembled WGS sequence"/>
</dbReference>
<dbReference type="RefSeq" id="WP_133360052.1">
    <property type="nucleotide sequence ID" value="NZ_SMUV01000066.1"/>
</dbReference>
<name>A0A4R5V4Q6_9RHOB</name>
<gene>
    <name evidence="1" type="ORF">E1832_11580</name>
</gene>
<dbReference type="Gene3D" id="3.40.1530.20">
    <property type="entry name" value="Protein of unknown function (DUF1491)"/>
    <property type="match status" value="1"/>
</dbReference>
<dbReference type="InterPro" id="IPR009964">
    <property type="entry name" value="DUF1491"/>
</dbReference>
<dbReference type="EMBL" id="SMUV01000066">
    <property type="protein sequence ID" value="TDK46869.1"/>
    <property type="molecule type" value="Genomic_DNA"/>
</dbReference>
<reference evidence="1 2" key="1">
    <citation type="submission" date="2019-03" db="EMBL/GenBank/DDBJ databases">
        <title>Ruegeria lutea sp. nov., a novel strain, isolated from marine sediment, the Masan Bay, South Korea.</title>
        <authorList>
            <person name="Kim J."/>
            <person name="Kim D.-Y."/>
            <person name="Lee S.-S."/>
        </authorList>
    </citation>
    <scope>NUCLEOTIDE SEQUENCE [LARGE SCALE GENOMIC DNA]</scope>
    <source>
        <strain evidence="1 2">318-1</strain>
    </source>
</reference>
<accession>A0A4R5V4Q6</accession>
<dbReference type="OrthoDB" id="9809136at2"/>
<sequence length="110" mass="12254">MGRLVSSFWVQAYLTRLRLNDIPAFVTAHGDDTAGAVLIKLNTLDGQATLFQRGFDLDSGARRWIELARGDEAGVDDAIARQRGFDPDLWVIEVEDRQGRHLLDEDGLAD</sequence>
<evidence type="ECO:0000313" key="1">
    <source>
        <dbReference type="EMBL" id="TDK46869.1"/>
    </source>
</evidence>
<dbReference type="AlphaFoldDB" id="A0A4R5V4Q6"/>
<evidence type="ECO:0000313" key="2">
    <source>
        <dbReference type="Proteomes" id="UP000295301"/>
    </source>
</evidence>
<comment type="caution">
    <text evidence="1">The sequence shown here is derived from an EMBL/GenBank/DDBJ whole genome shotgun (WGS) entry which is preliminary data.</text>
</comment>
<protein>
    <submittedName>
        <fullName evidence="1">DUF1491 family protein</fullName>
    </submittedName>
</protein>